<evidence type="ECO:0000313" key="2">
    <source>
        <dbReference type="EMBL" id="OHA59887.1"/>
    </source>
</evidence>
<comment type="caution">
    <text evidence="2">The sequence shown here is derived from an EMBL/GenBank/DDBJ whole genome shotgun (WGS) entry which is preliminary data.</text>
</comment>
<evidence type="ECO:0000256" key="1">
    <source>
        <dbReference type="SAM" id="Phobius"/>
    </source>
</evidence>
<proteinExistence type="predicted"/>
<evidence type="ECO:0000313" key="3">
    <source>
        <dbReference type="Proteomes" id="UP000177838"/>
    </source>
</evidence>
<dbReference type="Pfam" id="PF14584">
    <property type="entry name" value="DUF4446"/>
    <property type="match status" value="1"/>
</dbReference>
<dbReference type="STRING" id="1802439.A2589_02475"/>
<dbReference type="EMBL" id="MHTK01000004">
    <property type="protein sequence ID" value="OHA59887.1"/>
    <property type="molecule type" value="Genomic_DNA"/>
</dbReference>
<dbReference type="Proteomes" id="UP000177838">
    <property type="component" value="Unassembled WGS sequence"/>
</dbReference>
<evidence type="ECO:0008006" key="4">
    <source>
        <dbReference type="Google" id="ProtNLM"/>
    </source>
</evidence>
<reference evidence="2 3" key="1">
    <citation type="journal article" date="2016" name="Nat. Commun.">
        <title>Thousands of microbial genomes shed light on interconnected biogeochemical processes in an aquifer system.</title>
        <authorList>
            <person name="Anantharaman K."/>
            <person name="Brown C.T."/>
            <person name="Hug L.A."/>
            <person name="Sharon I."/>
            <person name="Castelle C.J."/>
            <person name="Probst A.J."/>
            <person name="Thomas B.C."/>
            <person name="Singh A."/>
            <person name="Wilkins M.J."/>
            <person name="Karaoz U."/>
            <person name="Brodie E.L."/>
            <person name="Williams K.H."/>
            <person name="Hubbard S.S."/>
            <person name="Banfield J.F."/>
        </authorList>
    </citation>
    <scope>NUCLEOTIDE SEQUENCE [LARGE SCALE GENOMIC DNA]</scope>
</reference>
<keyword evidence="1" id="KW-0472">Membrane</keyword>
<gene>
    <name evidence="2" type="ORF">A2589_02475</name>
</gene>
<keyword evidence="1" id="KW-0812">Transmembrane</keyword>
<protein>
    <recommendedName>
        <fullName evidence="4">DUF4446 domain-containing protein</fullName>
    </recommendedName>
</protein>
<dbReference type="InterPro" id="IPR027981">
    <property type="entry name" value="DUF4446"/>
</dbReference>
<keyword evidence="1" id="KW-1133">Transmembrane helix</keyword>
<sequence length="151" mass="17446">MNIDLFQIVVFLGLIFVLAVWIFTLEWRLKKLFRGQKGQDLEGVMADLGQAMDGVIQKSKHDDALFEDIYRRLRHTLQRLHTVRFNPFSDQGSNQSFATALMDEDGNGVVMSSLYSRDKVSIYAKPLTHFQSEYELSKEEARAIDEARRKS</sequence>
<dbReference type="AlphaFoldDB" id="A0A1G2QHE5"/>
<name>A0A1G2QHE5_9BACT</name>
<feature type="transmembrane region" description="Helical" evidence="1">
    <location>
        <begin position="6"/>
        <end position="27"/>
    </location>
</feature>
<accession>A0A1G2QHE5</accession>
<organism evidence="2 3">
    <name type="scientific">Candidatus Vogelbacteria bacterium RIFOXYD1_FULL_46_19</name>
    <dbReference type="NCBI Taxonomy" id="1802439"/>
    <lineage>
        <taxon>Bacteria</taxon>
        <taxon>Candidatus Vogeliibacteriota</taxon>
    </lineage>
</organism>